<dbReference type="GO" id="GO:0097351">
    <property type="term" value="F:toxin sequestering activity"/>
    <property type="evidence" value="ECO:0007669"/>
    <property type="project" value="InterPro"/>
</dbReference>
<sequence>MALQLIKKWGNSPAIRLPAAVMQAAHLRLEQAVDIRVENGRVVIDAAAPSYKLDDLLAGITAQNRHGEQDFGMPQGRELL</sequence>
<dbReference type="InterPro" id="IPR037914">
    <property type="entry name" value="SpoVT-AbrB_sf"/>
</dbReference>
<organism evidence="2 3">
    <name type="scientific">Serpentinimonas raichei</name>
    <dbReference type="NCBI Taxonomy" id="1458425"/>
    <lineage>
        <taxon>Bacteria</taxon>
        <taxon>Pseudomonadati</taxon>
        <taxon>Pseudomonadota</taxon>
        <taxon>Betaproteobacteria</taxon>
        <taxon>Burkholderiales</taxon>
        <taxon>Comamonadaceae</taxon>
        <taxon>Serpentinimonas</taxon>
    </lineage>
</organism>
<dbReference type="HOGENOM" id="CLU_150554_1_0_4"/>
<dbReference type="PANTHER" id="PTHR40516:SF1">
    <property type="entry name" value="ANTITOXIN CHPS-RELATED"/>
    <property type="match status" value="1"/>
</dbReference>
<gene>
    <name evidence="2" type="ORF">SRAA_0322</name>
</gene>
<reference evidence="2 3" key="1">
    <citation type="journal article" date="2014" name="Nat. Commun.">
        <title>Physiological and genomic features of highly alkaliphilic hydrogen-utilizing Betaproteobacteria from a continental serpentinizing site.</title>
        <authorList>
            <person name="Suzuki S."/>
            <person name="Kuenen J.G."/>
            <person name="Schipper K."/>
            <person name="van der Velde S."/>
            <person name="Ishii S."/>
            <person name="Wu A."/>
            <person name="Sorokin D.Y."/>
            <person name="Tenney A."/>
            <person name="Meng X.Y."/>
            <person name="Morrill P.L."/>
            <person name="Kamagata Y."/>
            <person name="Muyzer G."/>
            <person name="Nealson K.H."/>
        </authorList>
    </citation>
    <scope>NUCLEOTIDE SEQUENCE [LARGE SCALE GENOMIC DNA]</scope>
    <source>
        <strain evidence="2 3">A1</strain>
    </source>
</reference>
<protein>
    <submittedName>
        <fullName evidence="2">Growth regulator</fullName>
    </submittedName>
</protein>
<dbReference type="EMBL" id="AP014568">
    <property type="protein sequence ID" value="BAO80176.1"/>
    <property type="molecule type" value="Genomic_DNA"/>
</dbReference>
<dbReference type="InterPro" id="IPR007159">
    <property type="entry name" value="SpoVT-AbrB_dom"/>
</dbReference>
<dbReference type="KEGG" id="cbaa:SRAA_0322"/>
<evidence type="ECO:0000313" key="3">
    <source>
        <dbReference type="Proteomes" id="UP000067461"/>
    </source>
</evidence>
<feature type="domain" description="SpoVT-AbrB" evidence="1">
    <location>
        <begin position="7"/>
        <end position="52"/>
    </location>
</feature>
<dbReference type="SMART" id="SM00966">
    <property type="entry name" value="SpoVT_AbrB"/>
    <property type="match status" value="1"/>
</dbReference>
<dbReference type="Gene3D" id="2.10.260.10">
    <property type="match status" value="1"/>
</dbReference>
<dbReference type="PANTHER" id="PTHR40516">
    <property type="entry name" value="ANTITOXIN CHPS-RELATED"/>
    <property type="match status" value="1"/>
</dbReference>
<dbReference type="OrthoDB" id="9795766at2"/>
<evidence type="ECO:0000259" key="1">
    <source>
        <dbReference type="SMART" id="SM00966"/>
    </source>
</evidence>
<dbReference type="RefSeq" id="WP_045530605.1">
    <property type="nucleotide sequence ID" value="NZ_AP014568.1"/>
</dbReference>
<keyword evidence="3" id="KW-1185">Reference proteome</keyword>
<dbReference type="SUPFAM" id="SSF89447">
    <property type="entry name" value="AbrB/MazE/MraZ-like"/>
    <property type="match status" value="1"/>
</dbReference>
<evidence type="ECO:0000313" key="2">
    <source>
        <dbReference type="EMBL" id="BAO80176.1"/>
    </source>
</evidence>
<dbReference type="AlphaFoldDB" id="A0A060NFF9"/>
<dbReference type="Pfam" id="PF04014">
    <property type="entry name" value="MazE_antitoxin"/>
    <property type="match status" value="1"/>
</dbReference>
<accession>A0A060NFF9</accession>
<proteinExistence type="predicted"/>
<dbReference type="InterPro" id="IPR039052">
    <property type="entry name" value="Antitox_PemI-like"/>
</dbReference>
<dbReference type="Proteomes" id="UP000067461">
    <property type="component" value="Chromosome"/>
</dbReference>
<dbReference type="STRING" id="1458425.SRAA_0322"/>
<name>A0A060NFF9_9BURK</name>
<dbReference type="GO" id="GO:0003677">
    <property type="term" value="F:DNA binding"/>
    <property type="evidence" value="ECO:0007669"/>
    <property type="project" value="InterPro"/>
</dbReference>